<evidence type="ECO:0000313" key="1">
    <source>
        <dbReference type="EMBL" id="MBQ0935236.1"/>
    </source>
</evidence>
<evidence type="ECO:0000313" key="2">
    <source>
        <dbReference type="Proteomes" id="UP000672097"/>
    </source>
</evidence>
<keyword evidence="2" id="KW-1185">Reference proteome</keyword>
<proteinExistence type="predicted"/>
<evidence type="ECO:0008006" key="3">
    <source>
        <dbReference type="Google" id="ProtNLM"/>
    </source>
</evidence>
<protein>
    <recommendedName>
        <fullName evidence="3">DUF4034 domain-containing protein</fullName>
    </recommendedName>
</protein>
<accession>A0ABS5DVU4</accession>
<gene>
    <name evidence="1" type="ORF">KAK11_07855</name>
</gene>
<dbReference type="RefSeq" id="WP_210808030.1">
    <property type="nucleotide sequence ID" value="NZ_JAGQDG010000003.1"/>
</dbReference>
<comment type="caution">
    <text evidence="1">The sequence shown here is derived from an EMBL/GenBank/DDBJ whole genome shotgun (WGS) entry which is preliminary data.</text>
</comment>
<organism evidence="1 2">
    <name type="scientific">Ideonella paludis</name>
    <dbReference type="NCBI Taxonomy" id="1233411"/>
    <lineage>
        <taxon>Bacteria</taxon>
        <taxon>Pseudomonadati</taxon>
        <taxon>Pseudomonadota</taxon>
        <taxon>Betaproteobacteria</taxon>
        <taxon>Burkholderiales</taxon>
        <taxon>Sphaerotilaceae</taxon>
        <taxon>Ideonella</taxon>
    </lineage>
</organism>
<sequence length="295" mass="31791">MSGFQAFIDAAWSEHTVDPEGVAQRLSLKGAALATQPADVLALLRLTAHLWGEHLGRWAEGVAQLRTWAALPAWDGGPSLQDALACHVAALQWCEGRSDALRGLSSPQVVTALAYAAAAMTGRKELARAVTAYGMAVEEVEDEDGLTQWPHEAPVWRALAVAGNNLAAELEELPSRSPAESAAMVQAAQGGLMAWRLAGTWLQEERAEYRLSCSLLKAGRSRDALVAAQRCAALCQANDAPPFERFFAFAAQAQAYRAASDTAGFESSRQEALRWYALTPADERQWCESDRQALG</sequence>
<reference evidence="1 2" key="1">
    <citation type="submission" date="2021-04" db="EMBL/GenBank/DDBJ databases">
        <title>The genome sequence of type strain Ideonella paludis KCTC 32238.</title>
        <authorList>
            <person name="Liu Y."/>
        </authorList>
    </citation>
    <scope>NUCLEOTIDE SEQUENCE [LARGE SCALE GENOMIC DNA]</scope>
    <source>
        <strain evidence="1 2">KCTC 32238</strain>
    </source>
</reference>
<dbReference type="Proteomes" id="UP000672097">
    <property type="component" value="Unassembled WGS sequence"/>
</dbReference>
<dbReference type="EMBL" id="JAGQDG010000003">
    <property type="protein sequence ID" value="MBQ0935236.1"/>
    <property type="molecule type" value="Genomic_DNA"/>
</dbReference>
<name>A0ABS5DVU4_9BURK</name>